<evidence type="ECO:0000256" key="2">
    <source>
        <dbReference type="ARBA" id="ARBA00004370"/>
    </source>
</evidence>
<comment type="catalytic activity">
    <reaction evidence="1">
        <text>ATP + protein L-histidine = ADP + protein N-phospho-L-histidine.</text>
        <dbReference type="EC" id="2.7.13.3"/>
    </reaction>
</comment>
<dbReference type="InterPro" id="IPR004358">
    <property type="entry name" value="Sig_transdc_His_kin-like_C"/>
</dbReference>
<sequence length="463" mass="51352">MIRPKRLTWRISLALMVSIGVAVIMAGLGSGWFVYSLAKSTLIHESMQEISQTTKTSAHKLTEEYRQHPGRAPVEDLNDLAAAGHLYVLLITPSGHFIGSSGSLPPALPQNGWVNAGSSGWFPFHAIPYVFASSPLTLNGQARRLIIVDGLDRTAALLSTLRTALLFGELLLVLSSTLAVVIIVRQLTDPLRSLEHLAQTTTLSRKNSNSVDIHSRLTEVASLTDSFNNMLERLQKAQERERQFTSNAAHSLRTPIHVIRGYIHTLNQWGHEDPETRHLTLKALARESQAMETLVDRLLQLSRMEQDDPPGLRPVVVAPYVAKILPRLRDTCLHHPLVLDWPQSPVPPILSEPNLLEAVLRTLVENADAYGDPETPVAIFATYRVNNNKVRIGVRNYGPDIPADVLNHLFDRFYRASQPASSHHFGLGLSIADSIVGRIQGEWYVKSLDHETVFAVDLPRADS</sequence>
<feature type="transmembrane region" description="Helical" evidence="11">
    <location>
        <begin position="12"/>
        <end position="35"/>
    </location>
</feature>
<dbReference type="Gene3D" id="3.30.565.10">
    <property type="entry name" value="Histidine kinase-like ATPase, C-terminal domain"/>
    <property type="match status" value="1"/>
</dbReference>
<comment type="caution">
    <text evidence="14">The sequence shown here is derived from an EMBL/GenBank/DDBJ whole genome shotgun (WGS) entry which is preliminary data.</text>
</comment>
<dbReference type="InterPro" id="IPR003594">
    <property type="entry name" value="HATPase_dom"/>
</dbReference>
<dbReference type="PANTHER" id="PTHR45436:SF5">
    <property type="entry name" value="SENSOR HISTIDINE KINASE TRCS"/>
    <property type="match status" value="1"/>
</dbReference>
<dbReference type="SMART" id="SM00388">
    <property type="entry name" value="HisKA"/>
    <property type="match status" value="1"/>
</dbReference>
<reference evidence="14 15" key="1">
    <citation type="journal article" date="2014" name="BMC Genomics">
        <title>Comparison of environmental and isolate Sulfobacillus genomes reveals diverse carbon, sulfur, nitrogen, and hydrogen metabolisms.</title>
        <authorList>
            <person name="Justice N.B."/>
            <person name="Norman A."/>
            <person name="Brown C.T."/>
            <person name="Singh A."/>
            <person name="Thomas B.C."/>
            <person name="Banfield J.F."/>
        </authorList>
    </citation>
    <scope>NUCLEOTIDE SEQUENCE [LARGE SCALE GENOMIC DNA]</scope>
    <source>
        <strain evidence="14">AMDSBA1</strain>
    </source>
</reference>
<dbReference type="SMART" id="SM00304">
    <property type="entry name" value="HAMP"/>
    <property type="match status" value="1"/>
</dbReference>
<dbReference type="FunFam" id="1.10.287.130:FF:000001">
    <property type="entry name" value="Two-component sensor histidine kinase"/>
    <property type="match status" value="1"/>
</dbReference>
<dbReference type="Gene3D" id="1.10.287.130">
    <property type="match status" value="1"/>
</dbReference>
<keyword evidence="9" id="KW-0902">Two-component regulatory system</keyword>
<evidence type="ECO:0000256" key="10">
    <source>
        <dbReference type="ARBA" id="ARBA00023136"/>
    </source>
</evidence>
<dbReference type="PRINTS" id="PR00344">
    <property type="entry name" value="BCTRLSENSOR"/>
</dbReference>
<evidence type="ECO:0000259" key="12">
    <source>
        <dbReference type="PROSITE" id="PS50109"/>
    </source>
</evidence>
<dbReference type="AlphaFoldDB" id="A0A2T2X5G6"/>
<dbReference type="EMBL" id="PXYT01000014">
    <property type="protein sequence ID" value="PSR29706.1"/>
    <property type="molecule type" value="Genomic_DNA"/>
</dbReference>
<dbReference type="SUPFAM" id="SSF55874">
    <property type="entry name" value="ATPase domain of HSP90 chaperone/DNA topoisomerase II/histidine kinase"/>
    <property type="match status" value="1"/>
</dbReference>
<dbReference type="Pfam" id="PF02518">
    <property type="entry name" value="HATPase_c"/>
    <property type="match status" value="1"/>
</dbReference>
<dbReference type="InterPro" id="IPR050428">
    <property type="entry name" value="TCS_sensor_his_kinase"/>
</dbReference>
<evidence type="ECO:0000256" key="6">
    <source>
        <dbReference type="ARBA" id="ARBA00022692"/>
    </source>
</evidence>
<dbReference type="EC" id="2.7.13.3" evidence="3"/>
<feature type="domain" description="HAMP" evidence="13">
    <location>
        <begin position="185"/>
        <end position="239"/>
    </location>
</feature>
<dbReference type="CDD" id="cd00082">
    <property type="entry name" value="HisKA"/>
    <property type="match status" value="1"/>
</dbReference>
<comment type="subcellular location">
    <subcellularLocation>
        <location evidence="2">Membrane</location>
    </subcellularLocation>
</comment>
<keyword evidence="7" id="KW-0418">Kinase</keyword>
<dbReference type="PROSITE" id="PS50109">
    <property type="entry name" value="HIS_KIN"/>
    <property type="match status" value="1"/>
</dbReference>
<evidence type="ECO:0000256" key="11">
    <source>
        <dbReference type="SAM" id="Phobius"/>
    </source>
</evidence>
<dbReference type="GO" id="GO:0016020">
    <property type="term" value="C:membrane"/>
    <property type="evidence" value="ECO:0007669"/>
    <property type="project" value="UniProtKB-SubCell"/>
</dbReference>
<dbReference type="SUPFAM" id="SSF47384">
    <property type="entry name" value="Homodimeric domain of signal transducing histidine kinase"/>
    <property type="match status" value="1"/>
</dbReference>
<evidence type="ECO:0000256" key="8">
    <source>
        <dbReference type="ARBA" id="ARBA00022989"/>
    </source>
</evidence>
<evidence type="ECO:0000256" key="3">
    <source>
        <dbReference type="ARBA" id="ARBA00012438"/>
    </source>
</evidence>
<name>A0A2T2X5G6_9FIRM</name>
<dbReference type="Pfam" id="PF00512">
    <property type="entry name" value="HisKA"/>
    <property type="match status" value="1"/>
</dbReference>
<feature type="domain" description="Histidine kinase" evidence="12">
    <location>
        <begin position="247"/>
        <end position="462"/>
    </location>
</feature>
<dbReference type="PROSITE" id="PS50885">
    <property type="entry name" value="HAMP"/>
    <property type="match status" value="1"/>
</dbReference>
<organism evidence="14 15">
    <name type="scientific">Sulfobacillus benefaciens</name>
    <dbReference type="NCBI Taxonomy" id="453960"/>
    <lineage>
        <taxon>Bacteria</taxon>
        <taxon>Bacillati</taxon>
        <taxon>Bacillota</taxon>
        <taxon>Clostridia</taxon>
        <taxon>Eubacteriales</taxon>
        <taxon>Clostridiales Family XVII. Incertae Sedis</taxon>
        <taxon>Sulfobacillus</taxon>
    </lineage>
</organism>
<dbReference type="CDD" id="cd00075">
    <property type="entry name" value="HATPase"/>
    <property type="match status" value="1"/>
</dbReference>
<protein>
    <recommendedName>
        <fullName evidence="3">histidine kinase</fullName>
        <ecNumber evidence="3">2.7.13.3</ecNumber>
    </recommendedName>
</protein>
<gene>
    <name evidence="14" type="ORF">C7B43_07915</name>
</gene>
<accession>A0A2T2X5G6</accession>
<evidence type="ECO:0000256" key="1">
    <source>
        <dbReference type="ARBA" id="ARBA00000085"/>
    </source>
</evidence>
<dbReference type="Proteomes" id="UP000242699">
    <property type="component" value="Unassembled WGS sequence"/>
</dbReference>
<evidence type="ECO:0000259" key="13">
    <source>
        <dbReference type="PROSITE" id="PS50885"/>
    </source>
</evidence>
<dbReference type="InterPro" id="IPR036097">
    <property type="entry name" value="HisK_dim/P_sf"/>
</dbReference>
<evidence type="ECO:0000313" key="14">
    <source>
        <dbReference type="EMBL" id="PSR29706.1"/>
    </source>
</evidence>
<dbReference type="InterPro" id="IPR003660">
    <property type="entry name" value="HAMP_dom"/>
</dbReference>
<evidence type="ECO:0000256" key="9">
    <source>
        <dbReference type="ARBA" id="ARBA00023012"/>
    </source>
</evidence>
<dbReference type="Gene3D" id="6.10.340.10">
    <property type="match status" value="1"/>
</dbReference>
<evidence type="ECO:0000313" key="15">
    <source>
        <dbReference type="Proteomes" id="UP000242699"/>
    </source>
</evidence>
<proteinExistence type="predicted"/>
<keyword evidence="10 11" id="KW-0472">Membrane</keyword>
<keyword evidence="6 11" id="KW-0812">Transmembrane</keyword>
<dbReference type="InterPro" id="IPR003661">
    <property type="entry name" value="HisK_dim/P_dom"/>
</dbReference>
<dbReference type="CDD" id="cd06225">
    <property type="entry name" value="HAMP"/>
    <property type="match status" value="1"/>
</dbReference>
<dbReference type="InterPro" id="IPR005467">
    <property type="entry name" value="His_kinase_dom"/>
</dbReference>
<dbReference type="InterPro" id="IPR036890">
    <property type="entry name" value="HATPase_C_sf"/>
</dbReference>
<evidence type="ECO:0000256" key="7">
    <source>
        <dbReference type="ARBA" id="ARBA00022777"/>
    </source>
</evidence>
<keyword evidence="4" id="KW-0597">Phosphoprotein</keyword>
<keyword evidence="8 11" id="KW-1133">Transmembrane helix</keyword>
<dbReference type="PANTHER" id="PTHR45436">
    <property type="entry name" value="SENSOR HISTIDINE KINASE YKOH"/>
    <property type="match status" value="1"/>
</dbReference>
<dbReference type="SMART" id="SM00387">
    <property type="entry name" value="HATPase_c"/>
    <property type="match status" value="1"/>
</dbReference>
<dbReference type="GO" id="GO:0000155">
    <property type="term" value="F:phosphorelay sensor kinase activity"/>
    <property type="evidence" value="ECO:0007669"/>
    <property type="project" value="InterPro"/>
</dbReference>
<evidence type="ECO:0000256" key="5">
    <source>
        <dbReference type="ARBA" id="ARBA00022679"/>
    </source>
</evidence>
<evidence type="ECO:0000256" key="4">
    <source>
        <dbReference type="ARBA" id="ARBA00022553"/>
    </source>
</evidence>
<keyword evidence="5" id="KW-0808">Transferase</keyword>